<keyword evidence="2" id="KW-1185">Reference proteome</keyword>
<dbReference type="EMBL" id="JAMSHA010000002">
    <property type="protein sequence ID" value="MCV2221446.1"/>
    <property type="molecule type" value="Genomic_DNA"/>
</dbReference>
<dbReference type="RefSeq" id="WP_263470021.1">
    <property type="nucleotide sequence ID" value="NZ_JAMSHA010000002.1"/>
</dbReference>
<evidence type="ECO:0000313" key="2">
    <source>
        <dbReference type="Proteomes" id="UP001063475"/>
    </source>
</evidence>
<comment type="caution">
    <text evidence="1">The sequence shown here is derived from an EMBL/GenBank/DDBJ whole genome shotgun (WGS) entry which is preliminary data.</text>
</comment>
<protein>
    <submittedName>
        <fullName evidence="1">DUF4238 domain-containing protein</fullName>
    </submittedName>
</protein>
<sequence length="325" mass="37137">MNEGKVLTYRLVVPHVKCEIWKALSPKSIAKLEHLYSYFSGSKDSDEIERWLDRDFEVPASLSIAKVVTESRLTSEDWNNLFRFAVAQSVRTPAGLHSFMKRQSETLEAVLSESMKGSVARIDAALTSGVHLEPAQVLDPFDKLPLKIELVNKDGEEGIQARVLNGRKLWIWHLENVLKSVIHRMPTHRWTILRAPDGVTWPTTDNPFTRLSIGENGKWNLEGGWGVRDTRLFMPLSPKHLLFACVGSRPPQRGTTLSIEEAAFFRMMILNGASRYVYASETRDIESYLPRTVSRELYDAEQKLWADWHESQSREEAEYPDLKGI</sequence>
<gene>
    <name evidence="1" type="ORF">ND528_07665</name>
</gene>
<evidence type="ECO:0000313" key="1">
    <source>
        <dbReference type="EMBL" id="MCV2221446.1"/>
    </source>
</evidence>
<dbReference type="Pfam" id="PF14022">
    <property type="entry name" value="DUF4238"/>
    <property type="match status" value="1"/>
</dbReference>
<proteinExistence type="predicted"/>
<dbReference type="Proteomes" id="UP001063475">
    <property type="component" value="Unassembled WGS sequence"/>
</dbReference>
<organism evidence="1 2">
    <name type="scientific">Pseudomonas mercuritolerans</name>
    <dbReference type="NCBI Taxonomy" id="2951809"/>
    <lineage>
        <taxon>Bacteria</taxon>
        <taxon>Pseudomonadati</taxon>
        <taxon>Pseudomonadota</taxon>
        <taxon>Gammaproteobacteria</taxon>
        <taxon>Pseudomonadales</taxon>
        <taxon>Pseudomonadaceae</taxon>
        <taxon>Pseudomonas</taxon>
    </lineage>
</organism>
<name>A0ABT2XRY1_9PSED</name>
<accession>A0ABT2XRY1</accession>
<dbReference type="InterPro" id="IPR025332">
    <property type="entry name" value="DUF4238"/>
</dbReference>
<reference evidence="1" key="1">
    <citation type="submission" date="2022-06" db="EMBL/GenBank/DDBJ databases">
        <title>De novo draft assembly of the Pseudomonas mercurotoleraris sp. nov., isolated from the plants rhizosphere.</title>
        <authorList>
            <person name="Robas M."/>
            <person name="Gonzalez D."/>
            <person name="Fernandez V.M."/>
            <person name="Luna L."/>
            <person name="Provanza A."/>
            <person name="Jimenez P.A."/>
        </authorList>
    </citation>
    <scope>NUCLEOTIDE SEQUENCE</scope>
    <source>
        <strain evidence="1">SAICEUPSM</strain>
    </source>
</reference>